<dbReference type="KEGG" id="pyr:P186_0991"/>
<dbReference type="Pfam" id="PF07381">
    <property type="entry name" value="EarA"/>
    <property type="match status" value="1"/>
</dbReference>
<sequence>MALYRIAKAFRRSRVRFEIFKLLCQAREPMYPMMIARWLGTSYDNVLGALRGGRGYRREESLVALGLVKEITWGRQKLYQAEEEHCRYIEEVENRLL</sequence>
<accession>G7VBK0</accession>
<dbReference type="HOGENOM" id="CLU_174518_0_0_2"/>
<dbReference type="AlphaFoldDB" id="G7VBK0"/>
<dbReference type="InterPro" id="IPR010863">
    <property type="entry name" value="EarA-like"/>
</dbReference>
<evidence type="ECO:0000313" key="1">
    <source>
        <dbReference type="EMBL" id="AET32430.1"/>
    </source>
</evidence>
<dbReference type="EMBL" id="CP003098">
    <property type="protein sequence ID" value="AET32430.1"/>
    <property type="molecule type" value="Genomic_DNA"/>
</dbReference>
<organism evidence="1 2">
    <name type="scientific">Pyrobaculum ferrireducens</name>
    <dbReference type="NCBI Taxonomy" id="1104324"/>
    <lineage>
        <taxon>Archaea</taxon>
        <taxon>Thermoproteota</taxon>
        <taxon>Thermoprotei</taxon>
        <taxon>Thermoproteales</taxon>
        <taxon>Thermoproteaceae</taxon>
        <taxon>Pyrobaculum</taxon>
    </lineage>
</organism>
<evidence type="ECO:0000313" key="2">
    <source>
        <dbReference type="Proteomes" id="UP000005867"/>
    </source>
</evidence>
<keyword evidence="2" id="KW-1185">Reference proteome</keyword>
<dbReference type="BioCyc" id="PSP1104324:GJSN-969-MONOMER"/>
<dbReference type="RefSeq" id="WP_014288258.1">
    <property type="nucleotide sequence ID" value="NC_016645.1"/>
</dbReference>
<protein>
    <submittedName>
        <fullName evidence="1">Uncharacterized protein</fullName>
    </submittedName>
</protein>
<dbReference type="STRING" id="1104324.P186_0991"/>
<dbReference type="Proteomes" id="UP000005867">
    <property type="component" value="Chromosome"/>
</dbReference>
<gene>
    <name evidence="1" type="ORF">P186_0991</name>
</gene>
<proteinExistence type="predicted"/>
<dbReference type="GeneID" id="11595249"/>
<dbReference type="eggNOG" id="arCOG03422">
    <property type="taxonomic scope" value="Archaea"/>
</dbReference>
<reference evidence="1 2" key="1">
    <citation type="journal article" date="2012" name="J. Bacteriol.">
        <title>Complete genome sequence of strain 1860, a crenarchaeon of the genus pyrobaculum able to grow with various electron acceptors.</title>
        <authorList>
            <person name="Mardanov A.V."/>
            <person name="Gumerov V.M."/>
            <person name="Slobodkina G.B."/>
            <person name="Beletsky A.V."/>
            <person name="Bonch-Osmolovskaya E.A."/>
            <person name="Ravin N.V."/>
            <person name="Skryabin K.G."/>
        </authorList>
    </citation>
    <scope>NUCLEOTIDE SEQUENCE [LARGE SCALE GENOMIC DNA]</scope>
    <source>
        <strain evidence="1 2">1860</strain>
    </source>
</reference>
<name>G7VBK0_9CREN</name>